<dbReference type="RefSeq" id="WP_165228291.1">
    <property type="nucleotide sequence ID" value="NZ_CP049257.1"/>
</dbReference>
<organism evidence="1 2">
    <name type="scientific">Nocardioides anomalus</name>
    <dbReference type="NCBI Taxonomy" id="2712223"/>
    <lineage>
        <taxon>Bacteria</taxon>
        <taxon>Bacillati</taxon>
        <taxon>Actinomycetota</taxon>
        <taxon>Actinomycetes</taxon>
        <taxon>Propionibacteriales</taxon>
        <taxon>Nocardioidaceae</taxon>
        <taxon>Nocardioides</taxon>
    </lineage>
</organism>
<accession>A0A6G6W970</accession>
<evidence type="ECO:0000313" key="1">
    <source>
        <dbReference type="EMBL" id="QIG41703.1"/>
    </source>
</evidence>
<dbReference type="Proteomes" id="UP000502996">
    <property type="component" value="Chromosome"/>
</dbReference>
<evidence type="ECO:0000313" key="2">
    <source>
        <dbReference type="Proteomes" id="UP000502996"/>
    </source>
</evidence>
<name>A0A6G6W970_9ACTN</name>
<dbReference type="EMBL" id="CP049257">
    <property type="protein sequence ID" value="QIG41703.1"/>
    <property type="molecule type" value="Genomic_DNA"/>
</dbReference>
<protein>
    <submittedName>
        <fullName evidence="1">Uncharacterized protein</fullName>
    </submittedName>
</protein>
<reference evidence="1 2" key="1">
    <citation type="submission" date="2020-02" db="EMBL/GenBank/DDBJ databases">
        <title>Full genome sequence of Nocardioides sp. R-3366.</title>
        <authorList>
            <person name="Im W.-T."/>
        </authorList>
    </citation>
    <scope>NUCLEOTIDE SEQUENCE [LARGE SCALE GENOMIC DNA]</scope>
    <source>
        <strain evidence="1 2">R-3366</strain>
    </source>
</reference>
<gene>
    <name evidence="1" type="ORF">G5V58_01975</name>
</gene>
<dbReference type="InterPro" id="IPR011047">
    <property type="entry name" value="Quinoprotein_ADH-like_sf"/>
</dbReference>
<proteinExistence type="predicted"/>
<dbReference type="SUPFAM" id="SSF50998">
    <property type="entry name" value="Quinoprotein alcohol dehydrogenase-like"/>
    <property type="match status" value="1"/>
</dbReference>
<sequence>MLGRGSHGVVGIGPDRDLVVAQLTADGLGDVRALSTGPVRSAAMSLDGTVVAWVDQDRGYHEHGTTDGAWSWEAASQGGFVGTLLAVDGGDQVVRRDGRVVLERPRSGHAPSLLAPVTAEARGQLAGGVAAVAGPDHVALYAPDSDVWPRQVPARAGALSPTGAQWAGGDTVVATSTGAAEVLDGDLGGVPVAAWWSSAQDYWALTAVGGARSLWSCSLIDHACVQRYVDRTGTLALPG</sequence>
<dbReference type="KEGG" id="nano:G5V58_01975"/>
<dbReference type="AlphaFoldDB" id="A0A6G6W970"/>
<keyword evidence="2" id="KW-1185">Reference proteome</keyword>